<reference evidence="1 2" key="1">
    <citation type="submission" date="2016-10" db="EMBL/GenBank/DDBJ databases">
        <authorList>
            <person name="de Groot N.N."/>
        </authorList>
    </citation>
    <scope>NUCLEOTIDE SEQUENCE [LARGE SCALE GENOMIC DNA]</scope>
    <source>
        <strain evidence="1 2">DSM 29316</strain>
    </source>
</reference>
<dbReference type="Proteomes" id="UP000198796">
    <property type="component" value="Unassembled WGS sequence"/>
</dbReference>
<protein>
    <submittedName>
        <fullName evidence="1">Heme oxygenase</fullName>
    </submittedName>
</protein>
<proteinExistence type="predicted"/>
<dbReference type="Gene3D" id="1.20.910.10">
    <property type="entry name" value="Heme oxygenase-like"/>
    <property type="match status" value="1"/>
</dbReference>
<name>A0A1I0YED3_9RHOB</name>
<accession>A0A1I0YED3</accession>
<dbReference type="STRING" id="871651.SAMN05421688_2945"/>
<evidence type="ECO:0000313" key="1">
    <source>
        <dbReference type="EMBL" id="SFB11147.1"/>
    </source>
</evidence>
<dbReference type="SUPFAM" id="SSF48613">
    <property type="entry name" value="Heme oxygenase-like"/>
    <property type="match status" value="1"/>
</dbReference>
<dbReference type="EMBL" id="FOJU01000005">
    <property type="protein sequence ID" value="SFB11147.1"/>
    <property type="molecule type" value="Genomic_DNA"/>
</dbReference>
<dbReference type="InterPro" id="IPR016084">
    <property type="entry name" value="Haem_Oase-like_multi-hlx"/>
</dbReference>
<keyword evidence="2" id="KW-1185">Reference proteome</keyword>
<sequence>MASSGVFAQTFTEAHRDMSDTTTVGDLRSRLRSDTRDRHETLDQRLFRHDLAERDGLTTFLLTQATALATLLGVVTEGARALETAKDLLARAQSDLRVLGVTASELEQRPAPMSALAFDYVVFGSRLGNTFLRKAWAASVDPQVQTAQSYFTAPDGLDGWRFFARSMALRPAVGSEADATVADAARAFLIYHDALDGAERQMERAYAST</sequence>
<evidence type="ECO:0000313" key="2">
    <source>
        <dbReference type="Proteomes" id="UP000198796"/>
    </source>
</evidence>
<organism evidence="1 2">
    <name type="scientific">Poseidonocella pacifica</name>
    <dbReference type="NCBI Taxonomy" id="871651"/>
    <lineage>
        <taxon>Bacteria</taxon>
        <taxon>Pseudomonadati</taxon>
        <taxon>Pseudomonadota</taxon>
        <taxon>Alphaproteobacteria</taxon>
        <taxon>Rhodobacterales</taxon>
        <taxon>Roseobacteraceae</taxon>
        <taxon>Poseidonocella</taxon>
    </lineage>
</organism>
<gene>
    <name evidence="1" type="ORF">SAMN05421688_2945</name>
</gene>
<dbReference type="AlphaFoldDB" id="A0A1I0YED3"/>